<name>A0A0C3QVC4_9AGAM</name>
<dbReference type="AlphaFoldDB" id="A0A0C3QVC4"/>
<evidence type="ECO:0000256" key="1">
    <source>
        <dbReference type="SAM" id="MobiDB-lite"/>
    </source>
</evidence>
<dbReference type="OrthoDB" id="10540069at2759"/>
<keyword evidence="3" id="KW-1185">Reference proteome</keyword>
<feature type="compositionally biased region" description="Polar residues" evidence="1">
    <location>
        <begin position="72"/>
        <end position="86"/>
    </location>
</feature>
<reference evidence="2 3" key="1">
    <citation type="submission" date="2014-04" db="EMBL/GenBank/DDBJ databases">
        <authorList>
            <consortium name="DOE Joint Genome Institute"/>
            <person name="Kuo A."/>
            <person name="Girlanda M."/>
            <person name="Perotto S."/>
            <person name="Kohler A."/>
            <person name="Nagy L.G."/>
            <person name="Floudas D."/>
            <person name="Copeland A."/>
            <person name="Barry K.W."/>
            <person name="Cichocki N."/>
            <person name="Veneault-Fourrey C."/>
            <person name="LaButti K."/>
            <person name="Lindquist E.A."/>
            <person name="Lipzen A."/>
            <person name="Lundell T."/>
            <person name="Morin E."/>
            <person name="Murat C."/>
            <person name="Sun H."/>
            <person name="Tunlid A."/>
            <person name="Henrissat B."/>
            <person name="Grigoriev I.V."/>
            <person name="Hibbett D.S."/>
            <person name="Martin F."/>
            <person name="Nordberg H.P."/>
            <person name="Cantor M.N."/>
            <person name="Hua S.X."/>
        </authorList>
    </citation>
    <scope>NUCLEOTIDE SEQUENCE [LARGE SCALE GENOMIC DNA]</scope>
    <source>
        <strain evidence="2 3">MUT 4182</strain>
    </source>
</reference>
<dbReference type="HOGENOM" id="CLU_1571757_0_0_1"/>
<feature type="compositionally biased region" description="Acidic residues" evidence="1">
    <location>
        <begin position="90"/>
        <end position="101"/>
    </location>
</feature>
<dbReference type="Proteomes" id="UP000054248">
    <property type="component" value="Unassembled WGS sequence"/>
</dbReference>
<protein>
    <submittedName>
        <fullName evidence="2">Uncharacterized protein</fullName>
    </submittedName>
</protein>
<dbReference type="EMBL" id="KN822954">
    <property type="protein sequence ID" value="KIO32574.1"/>
    <property type="molecule type" value="Genomic_DNA"/>
</dbReference>
<sequence>MTATSNEDHQGVRIPSSVVKPWAAIGQPIKANGQVLFKRHLINFNGSTLALGIPPPYLRPLMQPFIRGPWSPHSSGRLSPSISATASEEHYDDDADDELTTSEDMSRDATSDLQDSRPRSPPRSDGASVYSYSSSVDHLTRDIHGRKLNNVNDSYMLPGIYPFGRAFSAG</sequence>
<evidence type="ECO:0000313" key="2">
    <source>
        <dbReference type="EMBL" id="KIO32574.1"/>
    </source>
</evidence>
<proteinExistence type="predicted"/>
<gene>
    <name evidence="2" type="ORF">M407DRAFT_18616</name>
</gene>
<feature type="compositionally biased region" description="Basic and acidic residues" evidence="1">
    <location>
        <begin position="104"/>
        <end position="118"/>
    </location>
</feature>
<feature type="region of interest" description="Disordered" evidence="1">
    <location>
        <begin position="69"/>
        <end position="133"/>
    </location>
</feature>
<organism evidence="2 3">
    <name type="scientific">Tulasnella calospora MUT 4182</name>
    <dbReference type="NCBI Taxonomy" id="1051891"/>
    <lineage>
        <taxon>Eukaryota</taxon>
        <taxon>Fungi</taxon>
        <taxon>Dikarya</taxon>
        <taxon>Basidiomycota</taxon>
        <taxon>Agaricomycotina</taxon>
        <taxon>Agaricomycetes</taxon>
        <taxon>Cantharellales</taxon>
        <taxon>Tulasnellaceae</taxon>
        <taxon>Tulasnella</taxon>
    </lineage>
</organism>
<accession>A0A0C3QVC4</accession>
<evidence type="ECO:0000313" key="3">
    <source>
        <dbReference type="Proteomes" id="UP000054248"/>
    </source>
</evidence>
<reference evidence="3" key="2">
    <citation type="submission" date="2015-01" db="EMBL/GenBank/DDBJ databases">
        <title>Evolutionary Origins and Diversification of the Mycorrhizal Mutualists.</title>
        <authorList>
            <consortium name="DOE Joint Genome Institute"/>
            <consortium name="Mycorrhizal Genomics Consortium"/>
            <person name="Kohler A."/>
            <person name="Kuo A."/>
            <person name="Nagy L.G."/>
            <person name="Floudas D."/>
            <person name="Copeland A."/>
            <person name="Barry K.W."/>
            <person name="Cichocki N."/>
            <person name="Veneault-Fourrey C."/>
            <person name="LaButti K."/>
            <person name="Lindquist E.A."/>
            <person name="Lipzen A."/>
            <person name="Lundell T."/>
            <person name="Morin E."/>
            <person name="Murat C."/>
            <person name="Riley R."/>
            <person name="Ohm R."/>
            <person name="Sun H."/>
            <person name="Tunlid A."/>
            <person name="Henrissat B."/>
            <person name="Grigoriev I.V."/>
            <person name="Hibbett D.S."/>
            <person name="Martin F."/>
        </authorList>
    </citation>
    <scope>NUCLEOTIDE SEQUENCE [LARGE SCALE GENOMIC DNA]</scope>
    <source>
        <strain evidence="3">MUT 4182</strain>
    </source>
</reference>